<dbReference type="OrthoDB" id="2337663at2759"/>
<name>A0A2I1EA45_9GLOM</name>
<dbReference type="VEuPathDB" id="FungiDB:RhiirA1_417098"/>
<dbReference type="AlphaFoldDB" id="A0A2I1EA45"/>
<dbReference type="Proteomes" id="UP000232722">
    <property type="component" value="Unassembled WGS sequence"/>
</dbReference>
<comment type="caution">
    <text evidence="4">The sequence shown here is derived from an EMBL/GenBank/DDBJ whole genome shotgun (WGS) entry which is preliminary data.</text>
</comment>
<reference evidence="3 5" key="2">
    <citation type="submission" date="2017-09" db="EMBL/GenBank/DDBJ databases">
        <title>Extensive intraspecific genome diversity in a model arbuscular mycorrhizal fungus.</title>
        <authorList>
            <person name="Chen E.C."/>
            <person name="Morin E."/>
            <person name="Beaudet D."/>
            <person name="Noel J."/>
            <person name="Ndikumana S."/>
            <person name="Charron P."/>
            <person name="St-Onge C."/>
            <person name="Giorgi J."/>
            <person name="Grigoriev I.V."/>
            <person name="Roux C."/>
            <person name="Martin F.M."/>
            <person name="Corradi N."/>
        </authorList>
    </citation>
    <scope>NUCLEOTIDE SEQUENCE [LARGE SCALE GENOMIC DNA]</scope>
    <source>
        <strain evidence="3 5">A5</strain>
    </source>
</reference>
<feature type="coiled-coil region" evidence="1">
    <location>
        <begin position="76"/>
        <end position="204"/>
    </location>
</feature>
<keyword evidence="1" id="KW-0175">Coiled coil</keyword>
<evidence type="ECO:0000313" key="3">
    <source>
        <dbReference type="EMBL" id="PKC12216.1"/>
    </source>
</evidence>
<evidence type="ECO:0000256" key="2">
    <source>
        <dbReference type="SAM" id="MobiDB-lite"/>
    </source>
</evidence>
<dbReference type="VEuPathDB" id="FungiDB:FUN_008034"/>
<gene>
    <name evidence="3" type="ORF">RhiirA5_353246</name>
    <name evidence="4" type="ORF">RhiirC2_732428</name>
</gene>
<proteinExistence type="predicted"/>
<organism evidence="4 6">
    <name type="scientific">Rhizophagus irregularis</name>
    <dbReference type="NCBI Taxonomy" id="588596"/>
    <lineage>
        <taxon>Eukaryota</taxon>
        <taxon>Fungi</taxon>
        <taxon>Fungi incertae sedis</taxon>
        <taxon>Mucoromycota</taxon>
        <taxon>Glomeromycotina</taxon>
        <taxon>Glomeromycetes</taxon>
        <taxon>Glomerales</taxon>
        <taxon>Glomeraceae</taxon>
        <taxon>Rhizophagus</taxon>
    </lineage>
</organism>
<protein>
    <submittedName>
        <fullName evidence="4">Uncharacterized protein</fullName>
    </submittedName>
</protein>
<dbReference type="Proteomes" id="UP000233469">
    <property type="component" value="Unassembled WGS sequence"/>
</dbReference>
<feature type="region of interest" description="Disordered" evidence="2">
    <location>
        <begin position="40"/>
        <end position="61"/>
    </location>
</feature>
<dbReference type="VEuPathDB" id="FungiDB:RhiirFUN_008414"/>
<evidence type="ECO:0000313" key="6">
    <source>
        <dbReference type="Proteomes" id="UP000233469"/>
    </source>
</evidence>
<evidence type="ECO:0000313" key="5">
    <source>
        <dbReference type="Proteomes" id="UP000232722"/>
    </source>
</evidence>
<feature type="compositionally biased region" description="Polar residues" evidence="2">
    <location>
        <begin position="51"/>
        <end position="61"/>
    </location>
</feature>
<feature type="region of interest" description="Disordered" evidence="2">
    <location>
        <begin position="1"/>
        <end position="22"/>
    </location>
</feature>
<dbReference type="EMBL" id="LLXL01000140">
    <property type="protein sequence ID" value="PKK77233.1"/>
    <property type="molecule type" value="Genomic_DNA"/>
</dbReference>
<dbReference type="EMBL" id="LLXJ01000262">
    <property type="protein sequence ID" value="PKC12216.1"/>
    <property type="molecule type" value="Genomic_DNA"/>
</dbReference>
<evidence type="ECO:0000256" key="1">
    <source>
        <dbReference type="SAM" id="Coils"/>
    </source>
</evidence>
<sequence>MSSLKENPAIKSDYSHIDDTNDEDTYEFVDGCDENCEEIVPQKRAKHDTSKNSNNEQPNESLSVLKDYIEITPEELDKKFSDMKRLEAENSSLSENLKQKSTDLDSMVEKFNKISDLNKELQNENKKLKEDNDNLLREKQIVEQDFAKVKDSYETKIKDLELKLQAQKTHDQAEEIITSLQSQLSDLKQRNTKLKDEASRYQSELGDAISVRLDNNDQNNPVHLKQDILSLQRTLENYVTNLKVNIDINVKEVNVLIRQYGCQREMKPGKLDKPFIKAVLQRKVLQQIFDFSKNYRKYRNNGYSLESEIDIKTNELSNMIKKFSETRVGNDEVSKVTAIKIRQQVYQLLGNRGFSDIISSQGTHIHTFIFHYSKNLNEIMNQYRQINDVDRRNEVEKLAQTLIRDVLRIFWFRLMIQEPIPEIKFFESNDKINPDLMIGRWEDYNFDEICVDLCYFPLVGRDLDSDYKVITPSKIISRPIKNQLDSNGEENVQNKNDGSIGYNLTRFLNFKLL</sequence>
<accession>A0A2I1EA45</accession>
<reference evidence="5 6" key="1">
    <citation type="submission" date="2016-04" db="EMBL/GenBank/DDBJ databases">
        <title>Genome analyses suggest a sexual origin of heterokaryosis in a supposedly ancient asexual fungus.</title>
        <authorList>
            <person name="Ropars J."/>
            <person name="Sedzielewska K."/>
            <person name="Noel J."/>
            <person name="Charron P."/>
            <person name="Farinelli L."/>
            <person name="Marton T."/>
            <person name="Kruger M."/>
            <person name="Pelin A."/>
            <person name="Brachmann A."/>
            <person name="Corradi N."/>
        </authorList>
    </citation>
    <scope>NUCLEOTIDE SEQUENCE [LARGE SCALE GENOMIC DNA]</scope>
    <source>
        <strain evidence="3 5">A5</strain>
        <strain evidence="4 6">C2</strain>
    </source>
</reference>
<reference evidence="4 6" key="3">
    <citation type="submission" date="2017-10" db="EMBL/GenBank/DDBJ databases">
        <title>Extensive intraspecific genome diversity in a model arbuscular mycorrhizal fungus.</title>
        <authorList>
            <person name="Chen E.C.H."/>
            <person name="Morin E."/>
            <person name="Baudet D."/>
            <person name="Noel J."/>
            <person name="Ndikumana S."/>
            <person name="Charron P."/>
            <person name="St-Onge C."/>
            <person name="Giorgi J."/>
            <person name="Grigoriev I.V."/>
            <person name="Roux C."/>
            <person name="Martin F.M."/>
            <person name="Corradi N."/>
        </authorList>
    </citation>
    <scope>NUCLEOTIDE SEQUENCE [LARGE SCALE GENOMIC DNA]</scope>
    <source>
        <strain evidence="4 6">C2</strain>
    </source>
</reference>
<evidence type="ECO:0000313" key="4">
    <source>
        <dbReference type="EMBL" id="PKK77233.1"/>
    </source>
</evidence>